<proteinExistence type="predicted"/>
<reference evidence="6 7" key="1">
    <citation type="journal article" date="2015" name="Genome Announc.">
        <title>Expanding the biotechnology potential of lactobacilli through comparative genomics of 213 strains and associated genera.</title>
        <authorList>
            <person name="Sun Z."/>
            <person name="Harris H.M."/>
            <person name="McCann A."/>
            <person name="Guo C."/>
            <person name="Argimon S."/>
            <person name="Zhang W."/>
            <person name="Yang X."/>
            <person name="Jeffery I.B."/>
            <person name="Cooney J.C."/>
            <person name="Kagawa T.F."/>
            <person name="Liu W."/>
            <person name="Song Y."/>
            <person name="Salvetti E."/>
            <person name="Wrobel A."/>
            <person name="Rasinkangas P."/>
            <person name="Parkhill J."/>
            <person name="Rea M.C."/>
            <person name="O'Sullivan O."/>
            <person name="Ritari J."/>
            <person name="Douillard F.P."/>
            <person name="Paul Ross R."/>
            <person name="Yang R."/>
            <person name="Briner A.E."/>
            <person name="Felis G.E."/>
            <person name="de Vos W.M."/>
            <person name="Barrangou R."/>
            <person name="Klaenhammer T.R."/>
            <person name="Caufield P.W."/>
            <person name="Cui Y."/>
            <person name="Zhang H."/>
            <person name="O'Toole P.W."/>
        </authorList>
    </citation>
    <scope>NUCLEOTIDE SEQUENCE [LARGE SCALE GENOMIC DNA]</scope>
    <source>
        <strain evidence="6 7">DSM 19971</strain>
    </source>
</reference>
<keyword evidence="2" id="KW-0238">DNA-binding</keyword>
<dbReference type="RefSeq" id="WP_002826218.1">
    <property type="nucleotide sequence ID" value="NZ_AZEG01000028.1"/>
</dbReference>
<dbReference type="Proteomes" id="UP000051155">
    <property type="component" value="Unassembled WGS sequence"/>
</dbReference>
<evidence type="ECO:0000256" key="4">
    <source>
        <dbReference type="SAM" id="MobiDB-lite"/>
    </source>
</evidence>
<feature type="region of interest" description="Disordered" evidence="4">
    <location>
        <begin position="126"/>
        <end position="145"/>
    </location>
</feature>
<evidence type="ECO:0000313" key="6">
    <source>
        <dbReference type="EMBL" id="KRL36443.1"/>
    </source>
</evidence>
<evidence type="ECO:0000313" key="7">
    <source>
        <dbReference type="Proteomes" id="UP000051155"/>
    </source>
</evidence>
<dbReference type="PANTHER" id="PTHR30204:SF98">
    <property type="entry name" value="HTH-TYPE TRANSCRIPTIONAL REGULATOR ADHR"/>
    <property type="match status" value="1"/>
</dbReference>
<dbReference type="SUPFAM" id="SSF46955">
    <property type="entry name" value="Putative DNA-binding domain"/>
    <property type="match status" value="1"/>
</dbReference>
<dbReference type="AlphaFoldDB" id="A0A0R1Q5G4"/>
<dbReference type="SMART" id="SM00422">
    <property type="entry name" value="HTH_MERR"/>
    <property type="match status" value="1"/>
</dbReference>
<evidence type="ECO:0000256" key="1">
    <source>
        <dbReference type="ARBA" id="ARBA00023015"/>
    </source>
</evidence>
<dbReference type="InterPro" id="IPR015358">
    <property type="entry name" value="Tscrpt_reg_MerR_DNA-bd"/>
</dbReference>
<keyword evidence="1" id="KW-0805">Transcription regulation</keyword>
<organism evidence="6 7">
    <name type="scientific">Liquorilactobacillus uvarum DSM 19971</name>
    <dbReference type="NCBI Taxonomy" id="1423812"/>
    <lineage>
        <taxon>Bacteria</taxon>
        <taxon>Bacillati</taxon>
        <taxon>Bacillota</taxon>
        <taxon>Bacilli</taxon>
        <taxon>Lactobacillales</taxon>
        <taxon>Lactobacillaceae</taxon>
        <taxon>Liquorilactobacillus</taxon>
    </lineage>
</organism>
<keyword evidence="7" id="KW-1185">Reference proteome</keyword>
<dbReference type="InterPro" id="IPR000551">
    <property type="entry name" value="MerR-type_HTH_dom"/>
</dbReference>
<dbReference type="STRING" id="1423812.FD20_GL001248"/>
<accession>A0A0R1Q5G4</accession>
<protein>
    <submittedName>
        <fullName evidence="6">Merr family transcriptional regulator</fullName>
    </submittedName>
</protein>
<dbReference type="OrthoDB" id="9811174at2"/>
<sequence length="145" mass="16851">MNIKKASELTGVSSDTIRYYEKIGLIPHIDRTSSGIRDIGTRIIGRINFIKQMRSAGMSIENLSKYMNLVDSAEGSIAEQKQLLKEQLEVMEERKDDLQAAIDHLHWKLEHYEDHMAKSEAELRKLEKEHKDQPNKLVRNKKYTN</sequence>
<feature type="domain" description="HTH merR-type" evidence="5">
    <location>
        <begin position="1"/>
        <end position="69"/>
    </location>
</feature>
<dbReference type="PRINTS" id="PR00040">
    <property type="entry name" value="HTHMERR"/>
</dbReference>
<dbReference type="PROSITE" id="PS50937">
    <property type="entry name" value="HTH_MERR_2"/>
    <property type="match status" value="1"/>
</dbReference>
<dbReference type="GO" id="GO:0003677">
    <property type="term" value="F:DNA binding"/>
    <property type="evidence" value="ECO:0007669"/>
    <property type="project" value="UniProtKB-KW"/>
</dbReference>
<dbReference type="PATRIC" id="fig|1423812.3.peg.1331"/>
<evidence type="ECO:0000259" key="5">
    <source>
        <dbReference type="PROSITE" id="PS50937"/>
    </source>
</evidence>
<dbReference type="CDD" id="cd01109">
    <property type="entry name" value="HTH_YyaN"/>
    <property type="match status" value="1"/>
</dbReference>
<dbReference type="EMBL" id="AZEG01000028">
    <property type="protein sequence ID" value="KRL36443.1"/>
    <property type="molecule type" value="Genomic_DNA"/>
</dbReference>
<dbReference type="Pfam" id="PF00376">
    <property type="entry name" value="MerR"/>
    <property type="match status" value="1"/>
</dbReference>
<dbReference type="PANTHER" id="PTHR30204">
    <property type="entry name" value="REDOX-CYCLING DRUG-SENSING TRANSCRIPTIONAL ACTIVATOR SOXR"/>
    <property type="match status" value="1"/>
</dbReference>
<dbReference type="InterPro" id="IPR047057">
    <property type="entry name" value="MerR_fam"/>
</dbReference>
<evidence type="ECO:0000256" key="2">
    <source>
        <dbReference type="ARBA" id="ARBA00023125"/>
    </source>
</evidence>
<gene>
    <name evidence="6" type="ORF">FD20_GL001248</name>
</gene>
<dbReference type="Gene3D" id="1.10.1660.10">
    <property type="match status" value="1"/>
</dbReference>
<comment type="caution">
    <text evidence="6">The sequence shown here is derived from an EMBL/GenBank/DDBJ whole genome shotgun (WGS) entry which is preliminary data.</text>
</comment>
<dbReference type="InterPro" id="IPR009061">
    <property type="entry name" value="DNA-bd_dom_put_sf"/>
</dbReference>
<dbReference type="GO" id="GO:0003700">
    <property type="term" value="F:DNA-binding transcription factor activity"/>
    <property type="evidence" value="ECO:0007669"/>
    <property type="project" value="InterPro"/>
</dbReference>
<name>A0A0R1Q5G4_9LACO</name>
<dbReference type="Pfam" id="PF09278">
    <property type="entry name" value="MerR-DNA-bind"/>
    <property type="match status" value="1"/>
</dbReference>
<evidence type="ECO:0000256" key="3">
    <source>
        <dbReference type="ARBA" id="ARBA00023163"/>
    </source>
</evidence>
<keyword evidence="3" id="KW-0804">Transcription</keyword>